<dbReference type="Proteomes" id="UP000193642">
    <property type="component" value="Unassembled WGS sequence"/>
</dbReference>
<evidence type="ECO:0000313" key="1">
    <source>
        <dbReference type="EMBL" id="ORY48068.1"/>
    </source>
</evidence>
<gene>
    <name evidence="1" type="ORF">BCR33DRAFT_714505</name>
</gene>
<evidence type="ECO:0000313" key="2">
    <source>
        <dbReference type="Proteomes" id="UP000193642"/>
    </source>
</evidence>
<keyword evidence="2" id="KW-1185">Reference proteome</keyword>
<protein>
    <submittedName>
        <fullName evidence="1">Uncharacterized protein</fullName>
    </submittedName>
</protein>
<proteinExistence type="predicted"/>
<accession>A0A1Y2CM09</accession>
<feature type="non-terminal residue" evidence="1">
    <location>
        <position position="214"/>
    </location>
</feature>
<organism evidence="1 2">
    <name type="scientific">Rhizoclosmatium globosum</name>
    <dbReference type="NCBI Taxonomy" id="329046"/>
    <lineage>
        <taxon>Eukaryota</taxon>
        <taxon>Fungi</taxon>
        <taxon>Fungi incertae sedis</taxon>
        <taxon>Chytridiomycota</taxon>
        <taxon>Chytridiomycota incertae sedis</taxon>
        <taxon>Chytridiomycetes</taxon>
        <taxon>Chytridiales</taxon>
        <taxon>Chytriomycetaceae</taxon>
        <taxon>Rhizoclosmatium</taxon>
    </lineage>
</organism>
<dbReference type="AlphaFoldDB" id="A0A1Y2CM09"/>
<dbReference type="EMBL" id="MCGO01000012">
    <property type="protein sequence ID" value="ORY48068.1"/>
    <property type="molecule type" value="Genomic_DNA"/>
</dbReference>
<name>A0A1Y2CM09_9FUNG</name>
<sequence>MSFQQFTIFPGNTCAVGSATFGVTASVPALTNNKSSCSSLVGSGIACKSVGTFSETVACSNGAQDLLKLMSGPVFTINIYSDAACGSPVETAAAVLDKCISISAGGTSFNAIVTTSKNGTVDSTLYDDSACKVASKDQSTNTPATLPQCEGQVAPALGQCAKIPTECMAAFASRYNGVSLGSFKYEQVVAVPATKSSALGVGISFVAGVAALLL</sequence>
<dbReference type="OrthoDB" id="10286632at2759"/>
<reference evidence="1 2" key="1">
    <citation type="submission" date="2016-07" db="EMBL/GenBank/DDBJ databases">
        <title>Pervasive Adenine N6-methylation of Active Genes in Fungi.</title>
        <authorList>
            <consortium name="DOE Joint Genome Institute"/>
            <person name="Mondo S.J."/>
            <person name="Dannebaum R.O."/>
            <person name="Kuo R.C."/>
            <person name="Labutti K."/>
            <person name="Haridas S."/>
            <person name="Kuo A."/>
            <person name="Salamov A."/>
            <person name="Ahrendt S.R."/>
            <person name="Lipzen A."/>
            <person name="Sullivan W."/>
            <person name="Andreopoulos W.B."/>
            <person name="Clum A."/>
            <person name="Lindquist E."/>
            <person name="Daum C."/>
            <person name="Ramamoorthy G.K."/>
            <person name="Gryganskyi A."/>
            <person name="Culley D."/>
            <person name="Magnuson J.K."/>
            <person name="James T.Y."/>
            <person name="O'Malley M.A."/>
            <person name="Stajich J.E."/>
            <person name="Spatafora J.W."/>
            <person name="Visel A."/>
            <person name="Grigoriev I.V."/>
        </authorList>
    </citation>
    <scope>NUCLEOTIDE SEQUENCE [LARGE SCALE GENOMIC DNA]</scope>
    <source>
        <strain evidence="1 2">JEL800</strain>
    </source>
</reference>
<comment type="caution">
    <text evidence="1">The sequence shown here is derived from an EMBL/GenBank/DDBJ whole genome shotgun (WGS) entry which is preliminary data.</text>
</comment>